<keyword evidence="3" id="KW-1185">Reference proteome</keyword>
<organism evidence="2">
    <name type="scientific">Heligmosomoides polygyrus</name>
    <name type="common">Parasitic roundworm</name>
    <dbReference type="NCBI Taxonomy" id="6339"/>
    <lineage>
        <taxon>Eukaryota</taxon>
        <taxon>Metazoa</taxon>
        <taxon>Ecdysozoa</taxon>
        <taxon>Nematoda</taxon>
        <taxon>Chromadorea</taxon>
        <taxon>Rhabditida</taxon>
        <taxon>Rhabditina</taxon>
        <taxon>Rhabditomorpha</taxon>
        <taxon>Strongyloidea</taxon>
        <taxon>Heligmosomidae</taxon>
        <taxon>Heligmosomoides</taxon>
    </lineage>
</organism>
<dbReference type="SUPFAM" id="SSF143875">
    <property type="entry name" value="ERH-like"/>
    <property type="match status" value="1"/>
</dbReference>
<evidence type="ECO:0000256" key="1">
    <source>
        <dbReference type="ARBA" id="ARBA00007491"/>
    </source>
</evidence>
<gene>
    <name evidence="2" type="ORF">HPBE_LOCUS5574</name>
</gene>
<dbReference type="WBParaSite" id="HPBE_0000557301-mRNA-1">
    <property type="protein sequence ID" value="HPBE_0000557301-mRNA-1"/>
    <property type="gene ID" value="HPBE_0000557301"/>
</dbReference>
<dbReference type="Proteomes" id="UP000050761">
    <property type="component" value="Unassembled WGS sequence"/>
</dbReference>
<dbReference type="OrthoDB" id="7887808at2759"/>
<dbReference type="Gene3D" id="3.30.2260.10">
    <property type="entry name" value="Enhancer of rudimentary"/>
    <property type="match status" value="1"/>
</dbReference>
<accession>A0A3P8AKS8</accession>
<dbReference type="InterPro" id="IPR000781">
    <property type="entry name" value="ERH"/>
</dbReference>
<dbReference type="Pfam" id="PF01133">
    <property type="entry name" value="ER"/>
    <property type="match status" value="1"/>
</dbReference>
<dbReference type="AlphaFoldDB" id="A0A3P8AKS8"/>
<name>A0A3P8AKS8_HELPZ</name>
<dbReference type="InterPro" id="IPR035912">
    <property type="entry name" value="EHR_sf"/>
</dbReference>
<reference evidence="2 3" key="1">
    <citation type="submission" date="2018-11" db="EMBL/GenBank/DDBJ databases">
        <authorList>
            <consortium name="Pathogen Informatics"/>
        </authorList>
    </citation>
    <scope>NUCLEOTIDE SEQUENCE [LARGE SCALE GENOMIC DNA]</scope>
</reference>
<proteinExistence type="inferred from homology"/>
<evidence type="ECO:0000313" key="3">
    <source>
        <dbReference type="Proteomes" id="UP000050761"/>
    </source>
</evidence>
<sequence>MASITYDVPNLYESIDILPDLSYLILIAKTCQYLPHNSNWIKEMIFVMVERVRRRVTDVAQRAFVLTIRRHVTDVVLQASEFRKGVTDVVQQTSGFIRGATDVVQQANGAFGIVMPTVIGKKKLNQDVYSAKVFPELSLQPHELGPAFQSTIFIYESKVYQLNIHVSDNEEQKNTRRNELEDALAGNDACQPAGRHRLNLSFYLIIAQKPIIMLIAQRHNQYGDWHTLVQLINDSSTDGTVKNVTSGFSFVMENLYETMSVLPALELKLKKRFIRRLGSTSTQVSGTTSRLALEACAKEP</sequence>
<reference evidence="4" key="2">
    <citation type="submission" date="2019-09" db="UniProtKB">
        <authorList>
            <consortium name="WormBaseParasite"/>
        </authorList>
    </citation>
    <scope>IDENTIFICATION</scope>
</reference>
<protein>
    <submittedName>
        <fullName evidence="4">VPS13_C domain-containing protein</fullName>
    </submittedName>
</protein>
<dbReference type="EMBL" id="UZAH01025498">
    <property type="protein sequence ID" value="VDO65078.1"/>
    <property type="molecule type" value="Genomic_DNA"/>
</dbReference>
<evidence type="ECO:0000313" key="4">
    <source>
        <dbReference type="WBParaSite" id="HPBE_0000557301-mRNA-1"/>
    </source>
</evidence>
<comment type="similarity">
    <text evidence="1">Belongs to the E(R) family.</text>
</comment>
<evidence type="ECO:0000313" key="2">
    <source>
        <dbReference type="EMBL" id="VDO65078.1"/>
    </source>
</evidence>